<keyword evidence="2" id="KW-0067">ATP-binding</keyword>
<accession>A0ABY6GU35</accession>
<gene>
    <name evidence="5" type="ORF">NX720_26485</name>
</gene>
<dbReference type="SMART" id="SM00490">
    <property type="entry name" value="HELICc"/>
    <property type="match status" value="1"/>
</dbReference>
<protein>
    <submittedName>
        <fullName evidence="5">DEAD/DEAH box helicase</fullName>
    </submittedName>
</protein>
<evidence type="ECO:0000313" key="6">
    <source>
        <dbReference type="Proteomes" id="UP001163255"/>
    </source>
</evidence>
<evidence type="ECO:0000313" key="5">
    <source>
        <dbReference type="EMBL" id="UYM16300.1"/>
    </source>
</evidence>
<dbReference type="SUPFAM" id="SSF52540">
    <property type="entry name" value="P-loop containing nucleoside triphosphate hydrolases"/>
    <property type="match status" value="2"/>
</dbReference>
<dbReference type="InterPro" id="IPR027417">
    <property type="entry name" value="P-loop_NTPase"/>
</dbReference>
<dbReference type="EMBL" id="CP103300">
    <property type="protein sequence ID" value="UYM16300.1"/>
    <property type="molecule type" value="Genomic_DNA"/>
</dbReference>
<dbReference type="PANTHER" id="PTHR47957">
    <property type="entry name" value="ATP-DEPENDENT HELICASE HRQ1"/>
    <property type="match status" value="1"/>
</dbReference>
<evidence type="ECO:0000259" key="3">
    <source>
        <dbReference type="PROSITE" id="PS51192"/>
    </source>
</evidence>
<dbReference type="InterPro" id="IPR018973">
    <property type="entry name" value="MZB"/>
</dbReference>
<dbReference type="InterPro" id="IPR011545">
    <property type="entry name" value="DEAD/DEAH_box_helicase_dom"/>
</dbReference>
<dbReference type="Pfam" id="PF09369">
    <property type="entry name" value="MZB"/>
    <property type="match status" value="1"/>
</dbReference>
<dbReference type="InterPro" id="IPR014001">
    <property type="entry name" value="Helicase_ATP-bd"/>
</dbReference>
<dbReference type="PROSITE" id="PS51194">
    <property type="entry name" value="HELICASE_CTER"/>
    <property type="match status" value="1"/>
</dbReference>
<dbReference type="PANTHER" id="PTHR47957:SF3">
    <property type="entry name" value="ATP-DEPENDENT HELICASE HRQ1"/>
    <property type="match status" value="1"/>
</dbReference>
<dbReference type="Pfam" id="PF00271">
    <property type="entry name" value="Helicase_C"/>
    <property type="match status" value="1"/>
</dbReference>
<keyword evidence="5" id="KW-0378">Hydrolase</keyword>
<keyword evidence="1" id="KW-0547">Nucleotide-binding</keyword>
<keyword evidence="5" id="KW-0347">Helicase</keyword>
<dbReference type="RefSeq" id="WP_262598599.1">
    <property type="nucleotide sequence ID" value="NZ_CP103300.1"/>
</dbReference>
<dbReference type="Pfam" id="PF00270">
    <property type="entry name" value="DEAD"/>
    <property type="match status" value="1"/>
</dbReference>
<dbReference type="GO" id="GO:0004386">
    <property type="term" value="F:helicase activity"/>
    <property type="evidence" value="ECO:0007669"/>
    <property type="project" value="UniProtKB-KW"/>
</dbReference>
<dbReference type="PROSITE" id="PS51192">
    <property type="entry name" value="HELICASE_ATP_BIND_1"/>
    <property type="match status" value="1"/>
</dbReference>
<sequence>MMSEANPLVLAENLEATLKRYIATTVPVHSRYPELQEGFWKSLKQENLVKGPYIETIPDFEKGRPLRALLKKQGGFMHDAFEALDSSILDRKLHLHQETALTEACRNNRNLVVATGTGSGKTETFLYPLVDRLLKDENFDRPGVRAILVYPMNALANDQLYYRIAPLLGKTLREHGITFGRYTGQTKKNISRRDVIQEMFDNSKVEDEFGDSGIPDNWLVTREEMLDNPPKVLVTNYSMLEHLLLLPANARLFSTTALKTLVLDEVHTYTGAQATEVAFLLRKLKNRLGVDYPLQFFATSASLGDSEESDQKLETFASNLFGEDTPEIIRGKREPHAELAESSHSEFSFSADDWQRIGQCLSEFLEQNSQEEDQTFWNLEECLEHHSIDTSHFEAADAADKQLTLGLFKVFSNNLEICQTAEILQQGLIDFVQLSQEVFPDTDQDKAVSALTGVIQLGMLAKSPVNGFPLLPCRHHIIAGSIEGLCVLPSNSDEGFEELKLAKHFSTNRGMHYPLLTCRQCGQPYFEAFEYKSKLLNHRPVTQHKVTRRLFWLGKPADVVTFDEEDDAETSLEQQKPMTHFDPVTGQTGDQHNPVTAYEVNTQKDDQEKTHYLTHCVACNAKASGAYAEIITRFYPGNESLSSVVTQKVLEALPAKATVDLPMAGRKLLTFSDNRQDAAFFAPYFERTANDIAHRAAIVHVLDEAEESLPFDTLARNIRAYWQKTKSFAYPNRDGKLQTSYESVKDLLTGKLVAEFCTPPGRRISLESLGLVRVEYDPNKLKRVIQKLAKEFEHLASREEIEELVYLFLEHIRRVKSIAEIPNSPDPTDGYIWGERYKGIRSFELERTDKKASHTWMPKSGTNRHNRRTWYLIKQLGWEKEAALDFLATLWGYLEKSKLLVRSGSGKALDASLILLKKADHNSLFECKKCGLKQHHFIKNRCSAFGCDGEVEPCSKDSLSTERNHYLHSYLESQPLITRTREHTASLSTELRESIESQFHEKKVNILSCTTTMEVGVDLGELEAVVNLNVPPGIANYQQRTGRAGRRAQAAPFCVTIARNSHYDRVVFEDFESYLKKSPADPMVHLTNPAIFQRHQMSILLSHFLSKVIDSQQLKAPRLVDFFGEKLTKDFHKTFRKQLMSWLETDEGLQAQQEAQELLSRLPETDRQVLSRQLVPVTELLPDELERFAAIVNDRWQRYEERVAQAKSLINEDGESSAKAITRWGNQRKAFMDQFLVNQFSEKGLIPTYSFPVHSLSLEVTWEARNYKQQQLRSDIALSRDASMGISEYAPGAEVIANGRIWRSAGLAYSPKDFMPTEYVVVCRSCSHSNIADDYADIEKNCSNCQQPLKDKAIPFIRPKGFITALRESKGKDPSTVRKRAISADEARLIVIPPKDAYEDTDHGSIKKVFMASQGDGELSGRLFILNRGAGKQGYYRCEYCNYMQVASGEKPPKTHENPETGLVCSNKKINPKKKIGLAHEFWTDVVIFKIGKTIEVPSCIPVDDQADYLNNVGITLSEAFRMAIVKMLEIPASEVRCTFRFDRSALEIIAYDGVPGGAGYVQKIYHERSVKELISVVLGNLDCKKNCSHACTHCLCDYSNQRYWDAFDRQAAGEFIAQLSEDFETRHKIQKFGGILDAHASVQSLCEEWSRSKTLMLIVPKLADEHFTDLDDISWLLDTLNRGTSVSVLVTAELPDKFHQSSTGFRNIIQYLKPYIDDGRFTIAHLKGLQNRDRPMVPFAVANQGESGKLWYSNTPFDSLTSLSISDDVYTLPESSNNAMTDFLSEQMKTNCYPKTYFEKRQPVLLHRYKPGEARSLGDIFQELNGAYIDKLHIRDPYSGASTSRSSLESLVEHLHSYASCIDQIQLDCRLVNWEDDYREYEHALKQLLNPYANSTFINIYQPNKKKGFHDRRITASTVDNSGCEESFCYELSGGVSLLMNNESETSVTVYNPEEFGK</sequence>
<feature type="domain" description="Helicase C-terminal" evidence="4">
    <location>
        <begin position="931"/>
        <end position="1090"/>
    </location>
</feature>
<dbReference type="InterPro" id="IPR001650">
    <property type="entry name" value="Helicase_C-like"/>
</dbReference>
<dbReference type="Gene3D" id="3.40.50.300">
    <property type="entry name" value="P-loop containing nucleotide triphosphate hydrolases"/>
    <property type="match status" value="2"/>
</dbReference>
<dbReference type="SMART" id="SM00487">
    <property type="entry name" value="DEXDc"/>
    <property type="match status" value="1"/>
</dbReference>
<organism evidence="5 6">
    <name type="scientific">Endozoicomonas euniceicola</name>
    <dbReference type="NCBI Taxonomy" id="1234143"/>
    <lineage>
        <taxon>Bacteria</taxon>
        <taxon>Pseudomonadati</taxon>
        <taxon>Pseudomonadota</taxon>
        <taxon>Gammaproteobacteria</taxon>
        <taxon>Oceanospirillales</taxon>
        <taxon>Endozoicomonadaceae</taxon>
        <taxon>Endozoicomonas</taxon>
    </lineage>
</organism>
<evidence type="ECO:0000256" key="1">
    <source>
        <dbReference type="ARBA" id="ARBA00022741"/>
    </source>
</evidence>
<name>A0ABY6GU35_9GAMM</name>
<feature type="domain" description="Helicase ATP-binding" evidence="3">
    <location>
        <begin position="102"/>
        <end position="321"/>
    </location>
</feature>
<dbReference type="Proteomes" id="UP001163255">
    <property type="component" value="Chromosome"/>
</dbReference>
<evidence type="ECO:0000259" key="4">
    <source>
        <dbReference type="PROSITE" id="PS51194"/>
    </source>
</evidence>
<keyword evidence="6" id="KW-1185">Reference proteome</keyword>
<reference evidence="5" key="1">
    <citation type="submission" date="2022-10" db="EMBL/GenBank/DDBJ databases">
        <title>Completed Genome Sequence of two octocoral isolated bacterium, Endozoicomonas euniceicola EF212T and Endozoicomonas gorgoniicola PS125T.</title>
        <authorList>
            <person name="Chiou Y.-J."/>
            <person name="Chen Y.-H."/>
        </authorList>
    </citation>
    <scope>NUCLEOTIDE SEQUENCE</scope>
    <source>
        <strain evidence="5">EF212</strain>
    </source>
</reference>
<proteinExistence type="predicted"/>
<evidence type="ECO:0000256" key="2">
    <source>
        <dbReference type="ARBA" id="ARBA00022840"/>
    </source>
</evidence>